<dbReference type="PROSITE" id="PS01136">
    <property type="entry name" value="UPF0034"/>
    <property type="match status" value="1"/>
</dbReference>
<keyword evidence="8 12" id="KW-0694">RNA-binding</keyword>
<keyword evidence="6 12" id="KW-0819">tRNA processing</keyword>
<dbReference type="NCBIfam" id="TIGR00737">
    <property type="entry name" value="nifR3_yhdG"/>
    <property type="match status" value="1"/>
</dbReference>
<dbReference type="Gene3D" id="1.10.1200.80">
    <property type="entry name" value="Putative flavin oxidoreducatase, domain 2"/>
    <property type="match status" value="1"/>
</dbReference>
<organism evidence="15 16">
    <name type="scientific">Lysobacter korlensis</name>
    <dbReference type="NCBI Taxonomy" id="553636"/>
    <lineage>
        <taxon>Bacteria</taxon>
        <taxon>Pseudomonadati</taxon>
        <taxon>Pseudomonadota</taxon>
        <taxon>Gammaproteobacteria</taxon>
        <taxon>Lysobacterales</taxon>
        <taxon>Lysobacteraceae</taxon>
        <taxon>Lysobacter</taxon>
    </lineage>
</organism>
<reference evidence="15 16" key="1">
    <citation type="submission" date="2024-09" db="EMBL/GenBank/DDBJ databases">
        <authorList>
            <person name="Sun Q."/>
            <person name="Mori K."/>
        </authorList>
    </citation>
    <scope>NUCLEOTIDE SEQUENCE [LARGE SCALE GENOMIC DNA]</scope>
    <source>
        <strain evidence="15 16">KCTC 23076</strain>
    </source>
</reference>
<dbReference type="EC" id="1.3.1.-" evidence="12"/>
<evidence type="ECO:0000256" key="6">
    <source>
        <dbReference type="ARBA" id="ARBA00022694"/>
    </source>
</evidence>
<comment type="similarity">
    <text evidence="12">Belongs to the Dus family. DusB subfamily.</text>
</comment>
<dbReference type="PANTHER" id="PTHR45846:SF1">
    <property type="entry name" value="TRNA-DIHYDROURIDINE(47) SYNTHASE [NAD(P)(+)]-LIKE"/>
    <property type="match status" value="1"/>
</dbReference>
<dbReference type="InterPro" id="IPR013785">
    <property type="entry name" value="Aldolase_TIM"/>
</dbReference>
<comment type="catalytic activity">
    <reaction evidence="10 12">
        <text>a 5,6-dihydrouridine in tRNA + NADP(+) = a uridine in tRNA + NADPH + H(+)</text>
        <dbReference type="Rhea" id="RHEA:23624"/>
        <dbReference type="Rhea" id="RHEA-COMP:13339"/>
        <dbReference type="Rhea" id="RHEA-COMP:13887"/>
        <dbReference type="ChEBI" id="CHEBI:15378"/>
        <dbReference type="ChEBI" id="CHEBI:57783"/>
        <dbReference type="ChEBI" id="CHEBI:58349"/>
        <dbReference type="ChEBI" id="CHEBI:65315"/>
        <dbReference type="ChEBI" id="CHEBI:74443"/>
    </reaction>
</comment>
<dbReference type="PANTHER" id="PTHR45846">
    <property type="entry name" value="TRNA-DIHYDROURIDINE(47) SYNTHASE [NAD(P)(+)]-LIKE"/>
    <property type="match status" value="1"/>
</dbReference>
<feature type="active site" description="Proton donor" evidence="12">
    <location>
        <position position="100"/>
    </location>
</feature>
<keyword evidence="4 12" id="KW-0285">Flavoprotein</keyword>
<comment type="catalytic activity">
    <reaction evidence="11 12">
        <text>a 5,6-dihydrouridine in tRNA + NAD(+) = a uridine in tRNA + NADH + H(+)</text>
        <dbReference type="Rhea" id="RHEA:54452"/>
        <dbReference type="Rhea" id="RHEA-COMP:13339"/>
        <dbReference type="Rhea" id="RHEA-COMP:13887"/>
        <dbReference type="ChEBI" id="CHEBI:15378"/>
        <dbReference type="ChEBI" id="CHEBI:57540"/>
        <dbReference type="ChEBI" id="CHEBI:57945"/>
        <dbReference type="ChEBI" id="CHEBI:65315"/>
        <dbReference type="ChEBI" id="CHEBI:74443"/>
    </reaction>
</comment>
<feature type="binding site" evidence="12">
    <location>
        <begin position="200"/>
        <end position="202"/>
    </location>
    <ligand>
        <name>FMN</name>
        <dbReference type="ChEBI" id="CHEBI:58210"/>
    </ligand>
</feature>
<dbReference type="InterPro" id="IPR001269">
    <property type="entry name" value="DUS_fam"/>
</dbReference>
<evidence type="ECO:0000256" key="1">
    <source>
        <dbReference type="ARBA" id="ARBA00001917"/>
    </source>
</evidence>
<evidence type="ECO:0000313" key="16">
    <source>
        <dbReference type="Proteomes" id="UP001589896"/>
    </source>
</evidence>
<name>A0ABV6RKN4_9GAMM</name>
<evidence type="ECO:0000256" key="13">
    <source>
        <dbReference type="PIRNR" id="PIRNR006621"/>
    </source>
</evidence>
<protein>
    <recommendedName>
        <fullName evidence="12">tRNA-dihydrouridine synthase B</fullName>
        <ecNumber evidence="12">1.3.1.-</ecNumber>
    </recommendedName>
</protein>
<dbReference type="Pfam" id="PF01207">
    <property type="entry name" value="Dus"/>
    <property type="match status" value="1"/>
</dbReference>
<keyword evidence="3 12" id="KW-0820">tRNA-binding</keyword>
<dbReference type="InterPro" id="IPR004652">
    <property type="entry name" value="DusB-like"/>
</dbReference>
<gene>
    <name evidence="12 15" type="primary">dusB</name>
    <name evidence="15" type="ORF">ACFFGH_04620</name>
</gene>
<dbReference type="EMBL" id="JBHLTG010000001">
    <property type="protein sequence ID" value="MFC0677139.1"/>
    <property type="molecule type" value="Genomic_DNA"/>
</dbReference>
<evidence type="ECO:0000256" key="2">
    <source>
        <dbReference type="ARBA" id="ARBA00002790"/>
    </source>
</evidence>
<evidence type="ECO:0000313" key="15">
    <source>
        <dbReference type="EMBL" id="MFC0677139.1"/>
    </source>
</evidence>
<keyword evidence="16" id="KW-1185">Reference proteome</keyword>
<feature type="binding site" evidence="12">
    <location>
        <begin position="224"/>
        <end position="225"/>
    </location>
    <ligand>
        <name>FMN</name>
        <dbReference type="ChEBI" id="CHEBI:58210"/>
    </ligand>
</feature>
<dbReference type="RefSeq" id="WP_386665234.1">
    <property type="nucleotide sequence ID" value="NZ_JBHLTG010000001.1"/>
</dbReference>
<comment type="similarity">
    <text evidence="13">Belongs to the dus family.</text>
</comment>
<dbReference type="CDD" id="cd02801">
    <property type="entry name" value="DUS_like_FMN"/>
    <property type="match status" value="1"/>
</dbReference>
<evidence type="ECO:0000259" key="14">
    <source>
        <dbReference type="Pfam" id="PF01207"/>
    </source>
</evidence>
<dbReference type="InterPro" id="IPR018517">
    <property type="entry name" value="tRNA_hU_synthase_CS"/>
</dbReference>
<dbReference type="Proteomes" id="UP001589896">
    <property type="component" value="Unassembled WGS sequence"/>
</dbReference>
<comment type="cofactor">
    <cofactor evidence="1 12 13">
        <name>FMN</name>
        <dbReference type="ChEBI" id="CHEBI:58210"/>
    </cofactor>
</comment>
<dbReference type="InterPro" id="IPR035587">
    <property type="entry name" value="DUS-like_FMN-bd"/>
</dbReference>
<evidence type="ECO:0000256" key="9">
    <source>
        <dbReference type="ARBA" id="ARBA00023002"/>
    </source>
</evidence>
<evidence type="ECO:0000256" key="5">
    <source>
        <dbReference type="ARBA" id="ARBA00022643"/>
    </source>
</evidence>
<evidence type="ECO:0000256" key="11">
    <source>
        <dbReference type="ARBA" id="ARBA00048802"/>
    </source>
</evidence>
<comment type="function">
    <text evidence="2 12 13">Catalyzes the synthesis of 5,6-dihydrouridine (D), a modified base found in the D-loop of most tRNAs, via the reduction of the C5-C6 double bond in target uridines.</text>
</comment>
<dbReference type="PIRSF" id="PIRSF006621">
    <property type="entry name" value="Dus"/>
    <property type="match status" value="1"/>
</dbReference>
<evidence type="ECO:0000256" key="3">
    <source>
        <dbReference type="ARBA" id="ARBA00022555"/>
    </source>
</evidence>
<comment type="caution">
    <text evidence="15">The sequence shown here is derived from an EMBL/GenBank/DDBJ whole genome shotgun (WGS) entry which is preliminary data.</text>
</comment>
<proteinExistence type="inferred from homology"/>
<dbReference type="SUPFAM" id="SSF51395">
    <property type="entry name" value="FMN-linked oxidoreductases"/>
    <property type="match status" value="1"/>
</dbReference>
<dbReference type="InterPro" id="IPR024036">
    <property type="entry name" value="tRNA-dHydroUridine_Synthase_C"/>
</dbReference>
<feature type="domain" description="DUS-like FMN-binding" evidence="14">
    <location>
        <begin position="13"/>
        <end position="317"/>
    </location>
</feature>
<feature type="binding site" evidence="12">
    <location>
        <begin position="16"/>
        <end position="18"/>
    </location>
    <ligand>
        <name>FMN</name>
        <dbReference type="ChEBI" id="CHEBI:58210"/>
    </ligand>
</feature>
<evidence type="ECO:0000256" key="12">
    <source>
        <dbReference type="HAMAP-Rule" id="MF_02042"/>
    </source>
</evidence>
<keyword evidence="5 12" id="KW-0288">FMN</keyword>
<dbReference type="HAMAP" id="MF_02042">
    <property type="entry name" value="DusB_subfam"/>
    <property type="match status" value="1"/>
</dbReference>
<evidence type="ECO:0000256" key="8">
    <source>
        <dbReference type="ARBA" id="ARBA00022884"/>
    </source>
</evidence>
<dbReference type="InterPro" id="IPR032887">
    <property type="entry name" value="DusB"/>
</dbReference>
<keyword evidence="7 12" id="KW-0521">NADP</keyword>
<evidence type="ECO:0000256" key="7">
    <source>
        <dbReference type="ARBA" id="ARBA00022857"/>
    </source>
</evidence>
<dbReference type="Gene3D" id="3.20.20.70">
    <property type="entry name" value="Aldolase class I"/>
    <property type="match status" value="1"/>
</dbReference>
<evidence type="ECO:0000256" key="10">
    <source>
        <dbReference type="ARBA" id="ARBA00048205"/>
    </source>
</evidence>
<evidence type="ECO:0000256" key="4">
    <source>
        <dbReference type="ARBA" id="ARBA00022630"/>
    </source>
</evidence>
<accession>A0ABV6RKN4</accession>
<sequence>MRIGPYDIAPNVILAPMAGVTDKPFRMLCKRLGAGLCVSEMTTSDPRFWNTSKSRHRMDHIGEPAPISVQIAGTVPEIMAEAARYNVDHGAQIIDINMGCPAKKVCNAWAGSALMRDEALVARIADAVVRAVDVPVTLKIRTGWAADQKNALAIARIAEAAGIRSLAMHGRTRDQQYTGTAEYDTIAEVKAALSIPVVANGDIDSPEKAAAVLERTGCDAVMVGRAAQGRPWIFREIAHYLATGERLPPPSLTEVRDVLLGHLQQLHDFYGEQAGVRIARKHLGWYAKDRPEHSAEQRAGFRAVVNRAETAEAQLRLTREYFDALIAGVQPELSVAA</sequence>
<feature type="binding site" evidence="12">
    <location>
        <position position="70"/>
    </location>
    <ligand>
        <name>FMN</name>
        <dbReference type="ChEBI" id="CHEBI:58210"/>
    </ligand>
</feature>
<keyword evidence="9 12" id="KW-0560">Oxidoreductase</keyword>
<feature type="binding site" evidence="12">
    <location>
        <position position="139"/>
    </location>
    <ligand>
        <name>FMN</name>
        <dbReference type="ChEBI" id="CHEBI:58210"/>
    </ligand>
</feature>
<dbReference type="GO" id="GO:0016491">
    <property type="term" value="F:oxidoreductase activity"/>
    <property type="evidence" value="ECO:0007669"/>
    <property type="project" value="UniProtKB-KW"/>
</dbReference>